<organism evidence="2 3">
    <name type="scientific">Echinostoma caproni</name>
    <dbReference type="NCBI Taxonomy" id="27848"/>
    <lineage>
        <taxon>Eukaryota</taxon>
        <taxon>Metazoa</taxon>
        <taxon>Spiralia</taxon>
        <taxon>Lophotrochozoa</taxon>
        <taxon>Platyhelminthes</taxon>
        <taxon>Trematoda</taxon>
        <taxon>Digenea</taxon>
        <taxon>Plagiorchiida</taxon>
        <taxon>Echinostomata</taxon>
        <taxon>Echinostomatoidea</taxon>
        <taxon>Echinostomatidae</taxon>
        <taxon>Echinostoma</taxon>
    </lineage>
</organism>
<dbReference type="Proteomes" id="UP000272942">
    <property type="component" value="Unassembled WGS sequence"/>
</dbReference>
<gene>
    <name evidence="2" type="ORF">ECPE_LOCUS12552</name>
</gene>
<feature type="region of interest" description="Disordered" evidence="1">
    <location>
        <begin position="30"/>
        <end position="51"/>
    </location>
</feature>
<proteinExistence type="predicted"/>
<protein>
    <submittedName>
        <fullName evidence="2">Uncharacterized protein</fullName>
    </submittedName>
</protein>
<sequence length="51" mass="5412">MLRKELSEVNQLAAKKAAALSDCTLECAHSNSSSDVALATGPQKVKQPKNE</sequence>
<reference evidence="2 3" key="1">
    <citation type="submission" date="2018-11" db="EMBL/GenBank/DDBJ databases">
        <authorList>
            <consortium name="Pathogen Informatics"/>
        </authorList>
    </citation>
    <scope>NUCLEOTIDE SEQUENCE [LARGE SCALE GENOMIC DNA]</scope>
    <source>
        <strain evidence="2 3">Egypt</strain>
    </source>
</reference>
<dbReference type="AlphaFoldDB" id="A0A3P8I644"/>
<accession>A0A3P8I644</accession>
<evidence type="ECO:0000313" key="3">
    <source>
        <dbReference type="Proteomes" id="UP000272942"/>
    </source>
</evidence>
<name>A0A3P8I644_9TREM</name>
<keyword evidence="3" id="KW-1185">Reference proteome</keyword>
<dbReference type="EMBL" id="UZAN01053091">
    <property type="protein sequence ID" value="VDP89824.1"/>
    <property type="molecule type" value="Genomic_DNA"/>
</dbReference>
<evidence type="ECO:0000313" key="2">
    <source>
        <dbReference type="EMBL" id="VDP89824.1"/>
    </source>
</evidence>
<evidence type="ECO:0000256" key="1">
    <source>
        <dbReference type="SAM" id="MobiDB-lite"/>
    </source>
</evidence>